<dbReference type="InterPro" id="IPR016024">
    <property type="entry name" value="ARM-type_fold"/>
</dbReference>
<dbReference type="Pfam" id="PF02969">
    <property type="entry name" value="TAF"/>
    <property type="match status" value="1"/>
</dbReference>
<organism evidence="9 10">
    <name type="scientific">Furculomyces boomerangus</name>
    <dbReference type="NCBI Taxonomy" id="61424"/>
    <lineage>
        <taxon>Eukaryota</taxon>
        <taxon>Fungi</taxon>
        <taxon>Fungi incertae sedis</taxon>
        <taxon>Zoopagomycota</taxon>
        <taxon>Kickxellomycotina</taxon>
        <taxon>Harpellomycetes</taxon>
        <taxon>Harpellales</taxon>
        <taxon>Harpellaceae</taxon>
        <taxon>Furculomyces</taxon>
    </lineage>
</organism>
<evidence type="ECO:0000256" key="1">
    <source>
        <dbReference type="ARBA" id="ARBA00004123"/>
    </source>
</evidence>
<evidence type="ECO:0000259" key="8">
    <source>
        <dbReference type="SMART" id="SM00803"/>
    </source>
</evidence>
<protein>
    <recommendedName>
        <fullName evidence="8">TATA box binding protein associated factor (TAF) histone-like fold domain-containing protein</fullName>
    </recommendedName>
</protein>
<dbReference type="InterPro" id="IPR009072">
    <property type="entry name" value="Histone-fold"/>
</dbReference>
<dbReference type="Gene3D" id="1.25.40.770">
    <property type="entry name" value="TAF6, C-terminal HEAT repeat domain"/>
    <property type="match status" value="1"/>
</dbReference>
<feature type="chain" id="PRO_5015594920" description="TATA box binding protein associated factor (TAF) histone-like fold domain-containing protein" evidence="7">
    <location>
        <begin position="17"/>
        <end position="520"/>
    </location>
</feature>
<keyword evidence="3" id="KW-0805">Transcription regulation</keyword>
<dbReference type="Gene3D" id="1.10.20.10">
    <property type="entry name" value="Histone, subunit A"/>
    <property type="match status" value="1"/>
</dbReference>
<keyword evidence="5" id="KW-0539">Nucleus</keyword>
<dbReference type="GO" id="GO:0000124">
    <property type="term" value="C:SAGA complex"/>
    <property type="evidence" value="ECO:0007669"/>
    <property type="project" value="InterPro"/>
</dbReference>
<dbReference type="Pfam" id="PF07571">
    <property type="entry name" value="TAF6_C"/>
    <property type="match status" value="1"/>
</dbReference>
<keyword evidence="10" id="KW-1185">Reference proteome</keyword>
<feature type="compositionally biased region" description="Polar residues" evidence="6">
    <location>
        <begin position="223"/>
        <end position="239"/>
    </location>
</feature>
<accession>A0A2T9XXB6</accession>
<evidence type="ECO:0000256" key="7">
    <source>
        <dbReference type="SAM" id="SignalP"/>
    </source>
</evidence>
<dbReference type="PANTHER" id="PTHR10221">
    <property type="entry name" value="TRANSCRIPTION INITIATION FACTOR TFIID SUBUNIT 6"/>
    <property type="match status" value="1"/>
</dbReference>
<dbReference type="SUPFAM" id="SSF48371">
    <property type="entry name" value="ARM repeat"/>
    <property type="match status" value="1"/>
</dbReference>
<dbReference type="GO" id="GO:0051123">
    <property type="term" value="P:RNA polymerase II preinitiation complex assembly"/>
    <property type="evidence" value="ECO:0007669"/>
    <property type="project" value="TreeGrafter"/>
</dbReference>
<dbReference type="GO" id="GO:0046695">
    <property type="term" value="C:SLIK (SAGA-like) complex"/>
    <property type="evidence" value="ECO:0007669"/>
    <property type="project" value="InterPro"/>
</dbReference>
<evidence type="ECO:0000313" key="9">
    <source>
        <dbReference type="EMBL" id="PVU84700.1"/>
    </source>
</evidence>
<dbReference type="SUPFAM" id="SSF47113">
    <property type="entry name" value="Histone-fold"/>
    <property type="match status" value="1"/>
</dbReference>
<dbReference type="CDD" id="cd08050">
    <property type="entry name" value="TAF6C"/>
    <property type="match status" value="1"/>
</dbReference>
<dbReference type="CDD" id="cd22931">
    <property type="entry name" value="HFD_TAF6"/>
    <property type="match status" value="1"/>
</dbReference>
<comment type="caution">
    <text evidence="9">The sequence shown here is derived from an EMBL/GenBank/DDBJ whole genome shotgun (WGS) entry which is preliminary data.</text>
</comment>
<dbReference type="InterPro" id="IPR037796">
    <property type="entry name" value="TAF6"/>
</dbReference>
<reference evidence="9 10" key="1">
    <citation type="journal article" date="2018" name="MBio">
        <title>Comparative Genomics Reveals the Core Gene Toolbox for the Fungus-Insect Symbiosis.</title>
        <authorList>
            <person name="Wang Y."/>
            <person name="Stata M."/>
            <person name="Wang W."/>
            <person name="Stajich J.E."/>
            <person name="White M.M."/>
            <person name="Moncalvo J.M."/>
        </authorList>
    </citation>
    <scope>NUCLEOTIDE SEQUENCE [LARGE SCALE GENOMIC DNA]</scope>
    <source>
        <strain evidence="9 10">AUS-77-4</strain>
    </source>
</reference>
<sequence>MRPAFILSILAASAVATDSLKWKDAEPTDQLLWKDTITNPEIIKRIENMDMSTTVDKRSLSSVFDSVTKSISSAVYNLLWTVVAAESLGISKLKDDVSSALSQDIEYRIIQIVEDAKKFMRHSKRNKLLVSDINNALKVRNLEPVYGYELGSKVQYSSVSTAFEDIYYEEEEEIDLSTIINEPLPKIPPKVTYTTHWLAIEGVQPNIPQNPTSSEADDVKKQPLTTSAPETNNVFQNQTSSGTAPLVKHVLSKEHQLYFECVKDSLLSSEKSIQAAAYECVSTDSGIHQLVPYFVQLVSDLIIQNGSDLNTLNISMRLARALLLNDHLYIEPYIHQLLPSLMTCLLGKNLCNDYTENHWSLRDTAASLIGLLCTTYGQSYHTLMQRLSRTFIRSVLDPSLPLETHYGAIKGLYTLGPEAFRVLMIPNIKAYSTIPESELLSKNPGVVLAAEKVLMLLAQCLQEYAKFLKEKQLAGSQNEHQDLIDSDNLESKLSEAYGDKISSLLLSNTEFKPWLHLLLI</sequence>
<dbReference type="GO" id="GO:0046982">
    <property type="term" value="F:protein heterodimerization activity"/>
    <property type="evidence" value="ECO:0007669"/>
    <property type="project" value="InterPro"/>
</dbReference>
<evidence type="ECO:0000313" key="10">
    <source>
        <dbReference type="Proteomes" id="UP000245699"/>
    </source>
</evidence>
<feature type="signal peptide" evidence="7">
    <location>
        <begin position="1"/>
        <end position="16"/>
    </location>
</feature>
<dbReference type="InterPro" id="IPR011442">
    <property type="entry name" value="TAF6_C"/>
</dbReference>
<name>A0A2T9XXB6_9FUNG</name>
<proteinExistence type="inferred from homology"/>
<dbReference type="GO" id="GO:0003713">
    <property type="term" value="F:transcription coactivator activity"/>
    <property type="evidence" value="ECO:0007669"/>
    <property type="project" value="TreeGrafter"/>
</dbReference>
<feature type="region of interest" description="Disordered" evidence="6">
    <location>
        <begin position="206"/>
        <end position="239"/>
    </location>
</feature>
<dbReference type="PANTHER" id="PTHR10221:SF9">
    <property type="entry name" value="TRANSCRIPTION INITIATION FACTOR TFIID SUBUNIT 6"/>
    <property type="match status" value="1"/>
</dbReference>
<keyword evidence="4" id="KW-0804">Transcription</keyword>
<dbReference type="SMART" id="SM00803">
    <property type="entry name" value="TAF"/>
    <property type="match status" value="1"/>
</dbReference>
<dbReference type="OrthoDB" id="361039at2759"/>
<comment type="similarity">
    <text evidence="2">Belongs to the TAF6 family.</text>
</comment>
<evidence type="ECO:0000256" key="6">
    <source>
        <dbReference type="SAM" id="MobiDB-lite"/>
    </source>
</evidence>
<dbReference type="EMBL" id="MBFT01001248">
    <property type="protein sequence ID" value="PVU84700.1"/>
    <property type="molecule type" value="Genomic_DNA"/>
</dbReference>
<evidence type="ECO:0000256" key="5">
    <source>
        <dbReference type="ARBA" id="ARBA00023242"/>
    </source>
</evidence>
<dbReference type="GO" id="GO:0005669">
    <property type="term" value="C:transcription factor TFIID complex"/>
    <property type="evidence" value="ECO:0007669"/>
    <property type="project" value="InterPro"/>
</dbReference>
<dbReference type="Proteomes" id="UP000245699">
    <property type="component" value="Unassembled WGS sequence"/>
</dbReference>
<dbReference type="STRING" id="61424.A0A2T9XXB6"/>
<dbReference type="InterPro" id="IPR004823">
    <property type="entry name" value="TAF_TATA-bd_Histone-like_dom"/>
</dbReference>
<evidence type="ECO:0000256" key="4">
    <source>
        <dbReference type="ARBA" id="ARBA00023163"/>
    </source>
</evidence>
<keyword evidence="7" id="KW-0732">Signal</keyword>
<gene>
    <name evidence="9" type="ORF">BB559_007467</name>
</gene>
<dbReference type="GO" id="GO:0016251">
    <property type="term" value="F:RNA polymerase II general transcription initiation factor activity"/>
    <property type="evidence" value="ECO:0007669"/>
    <property type="project" value="InterPro"/>
</dbReference>
<evidence type="ECO:0000256" key="2">
    <source>
        <dbReference type="ARBA" id="ARBA00007688"/>
    </source>
</evidence>
<dbReference type="FunFam" id="1.25.40.770:FF:000001">
    <property type="entry name" value="Transcription initiation factor TFIID subunit 6"/>
    <property type="match status" value="1"/>
</dbReference>
<dbReference type="InterPro" id="IPR046344">
    <property type="entry name" value="TAF6_C_sf"/>
</dbReference>
<dbReference type="AlphaFoldDB" id="A0A2T9XXB6"/>
<evidence type="ECO:0000256" key="3">
    <source>
        <dbReference type="ARBA" id="ARBA00023015"/>
    </source>
</evidence>
<comment type="subcellular location">
    <subcellularLocation>
        <location evidence="1">Nucleus</location>
    </subcellularLocation>
</comment>
<feature type="domain" description="TATA box binding protein associated factor (TAF) histone-like fold" evidence="8">
    <location>
        <begin position="75"/>
        <end position="138"/>
    </location>
</feature>